<dbReference type="PANTHER" id="PTHR11705:SF143">
    <property type="entry name" value="SLL0236 PROTEIN"/>
    <property type="match status" value="1"/>
</dbReference>
<organism evidence="10 11">
    <name type="scientific">Nocardioides lentus</name>
    <dbReference type="NCBI Taxonomy" id="338077"/>
    <lineage>
        <taxon>Bacteria</taxon>
        <taxon>Bacillati</taxon>
        <taxon>Actinomycetota</taxon>
        <taxon>Actinomycetes</taxon>
        <taxon>Propionibacteriales</taxon>
        <taxon>Nocardioidaceae</taxon>
        <taxon>Nocardioides</taxon>
    </lineage>
</organism>
<dbReference type="InterPro" id="IPR000834">
    <property type="entry name" value="Peptidase_M14"/>
</dbReference>
<dbReference type="PANTHER" id="PTHR11705">
    <property type="entry name" value="PROTEASE FAMILY M14 CARBOXYPEPTIDASE A,B"/>
    <property type="match status" value="1"/>
</dbReference>
<dbReference type="SUPFAM" id="SSF52025">
    <property type="entry name" value="PA domain"/>
    <property type="match status" value="1"/>
</dbReference>
<dbReference type="Proteomes" id="UP001501612">
    <property type="component" value="Unassembled WGS sequence"/>
</dbReference>
<evidence type="ECO:0000256" key="5">
    <source>
        <dbReference type="ARBA" id="ARBA00022833"/>
    </source>
</evidence>
<sequence length="1241" mass="129571">MMWCLTRFNARWFSQPTLISRTSSGQGFVGSSTRVERTPMRSSPLRRRVAAVAVLALIPGLAAAATSGTAAADPTSPPAGSSPGATSSHGSADGHDHDHGLFHEAGEETSVIEVQVADTAELDELLATGVDTTHGIEPRDGGIVVPVVVTPSEAESLREAGYELGATQSRPDQDAAAALAERERTLAAARRANRSFAARADDPTAPDVSDVRIIRADYYTNYGQAFVSVEAKWADGQTNAGALTVERDSGPGTEFGSGGTQTITRFVDAGVYLYHRGAAPAATVGEGDAAVAVRPDRVRITSPSGDVAIAKVADWLPTSGDDPFKGPGYQEDFIDSYLDPTQLYDRIAALAEEFPDQAELVELPYASNGYRRPSQALLDPPGNRVVLGAGSSRAEYAYVPSTTLGSAVPAGGLAAAPVAAVSAAPNQAWPNATPAQGCGPFADFPSGAVAVVERGECGFGDKAVNAQQAGASAVLIANNVAGLPTAPGGTAPGVTIPVVAVSQADGRTLRAAAGTPASLVPGATPASNARVGLDSKAWGHEGGDDVSARLSRPASSPSDLVVRVAGTSVDVELATDAGGAITTTAAQVVAAIDGDPRASALVNAYTYRGSAGDGVVAPTRLIGLDDNLNAPDYVSHDPQPVYALRIGTAPEGEKPGVLAYAQEHAREWVPPLVTIETAERLLRNYGSHAPTTDLVDNLETWIAPSINPDGGHYSFYDFASQRRNMVRYCAEGGNYDVGARNAWGVDLNRNHEMYSAFDGYDGASTTNCNSDTFAGPSEHSEGEARNVEWLGAKDNVKFSMNLHSSGNYFMWSPGSYIREGRVTAPRPSLQDEQFFEQASEKILTGIKRHRGTSVTPARTGVTADVLYSAAGNSGDQLYYKHDVYAWNFETGVMFQPPFTNPDPTGGSAQAESMEFANGLIEMLRVARELEQDTLAPTTVVDVAEAGTAGKVNVTFDSSEAVEIRYTLDGTRPTATNGETLQANGVREGGETLLVDEGATIYWYATDPAGNVEGGYDPTAESGTGFRKWIAEVGYELAPAASTVELDLDPAAVRVGRSVEATVSVTSANDFDLAPSGVVTLTADGLEPQVVELGDDGTATTDLGPFRGAGDVEVTASYAGDDTSAASTSDPRTVEVSTVPTGTRVARQQPARVLTDGPAARTRARLVVRVDLADDADSAPAGWVQVRRAGEVIARGRVDAGRAVVTLPRFAQPGAKQLRVRYNGSATFGASATGYRLVVSRP</sequence>
<dbReference type="Pfam" id="PF00246">
    <property type="entry name" value="Peptidase_M14"/>
    <property type="match status" value="1"/>
</dbReference>
<dbReference type="Pfam" id="PF16640">
    <property type="entry name" value="Big_3_5"/>
    <property type="match status" value="1"/>
</dbReference>
<keyword evidence="3" id="KW-0645">Protease</keyword>
<dbReference type="InterPro" id="IPR013783">
    <property type="entry name" value="Ig-like_fold"/>
</dbReference>
<dbReference type="Gene3D" id="2.60.40.10">
    <property type="entry name" value="Immunoglobulins"/>
    <property type="match status" value="1"/>
</dbReference>
<dbReference type="Gene3D" id="3.40.630.10">
    <property type="entry name" value="Zn peptidases"/>
    <property type="match status" value="1"/>
</dbReference>
<dbReference type="InterPro" id="IPR032109">
    <property type="entry name" value="Big_3_5"/>
</dbReference>
<dbReference type="Pfam" id="PF02225">
    <property type="entry name" value="PA"/>
    <property type="match status" value="1"/>
</dbReference>
<dbReference type="SUPFAM" id="SSF53187">
    <property type="entry name" value="Zn-dependent exopeptidases"/>
    <property type="match status" value="1"/>
</dbReference>
<comment type="cofactor">
    <cofactor evidence="1">
        <name>Zn(2+)</name>
        <dbReference type="ChEBI" id="CHEBI:29105"/>
    </cofactor>
</comment>
<feature type="region of interest" description="Disordered" evidence="8">
    <location>
        <begin position="23"/>
        <end position="42"/>
    </location>
</feature>
<dbReference type="SMART" id="SM00631">
    <property type="entry name" value="Zn_pept"/>
    <property type="match status" value="1"/>
</dbReference>
<feature type="active site" description="Proton donor/acceptor" evidence="7">
    <location>
        <position position="889"/>
    </location>
</feature>
<accession>A0ABP5AKF8</accession>
<feature type="compositionally biased region" description="Basic and acidic residues" evidence="8">
    <location>
        <begin position="537"/>
        <end position="547"/>
    </location>
</feature>
<evidence type="ECO:0000256" key="3">
    <source>
        <dbReference type="ARBA" id="ARBA00022670"/>
    </source>
</evidence>
<comment type="caution">
    <text evidence="10">The sequence shown here is derived from an EMBL/GenBank/DDBJ whole genome shotgun (WGS) entry which is preliminary data.</text>
</comment>
<evidence type="ECO:0000256" key="2">
    <source>
        <dbReference type="ARBA" id="ARBA00005988"/>
    </source>
</evidence>
<comment type="similarity">
    <text evidence="2 7">Belongs to the peptidase M14 family.</text>
</comment>
<evidence type="ECO:0000313" key="11">
    <source>
        <dbReference type="Proteomes" id="UP001501612"/>
    </source>
</evidence>
<feature type="compositionally biased region" description="Basic and acidic residues" evidence="8">
    <location>
        <begin position="92"/>
        <end position="101"/>
    </location>
</feature>
<feature type="domain" description="Peptidase M14" evidence="9">
    <location>
        <begin position="605"/>
        <end position="919"/>
    </location>
</feature>
<keyword evidence="5" id="KW-0862">Zinc</keyword>
<dbReference type="CDD" id="cd04818">
    <property type="entry name" value="PA_subtilisin_1"/>
    <property type="match status" value="1"/>
</dbReference>
<dbReference type="PROSITE" id="PS52035">
    <property type="entry name" value="PEPTIDASE_M14"/>
    <property type="match status" value="1"/>
</dbReference>
<evidence type="ECO:0000256" key="6">
    <source>
        <dbReference type="ARBA" id="ARBA00023049"/>
    </source>
</evidence>
<name>A0ABP5AKF8_9ACTN</name>
<evidence type="ECO:0000313" key="10">
    <source>
        <dbReference type="EMBL" id="GAA1915777.1"/>
    </source>
</evidence>
<dbReference type="Gene3D" id="3.50.30.30">
    <property type="match status" value="1"/>
</dbReference>
<protein>
    <recommendedName>
        <fullName evidence="9">Peptidase M14 domain-containing protein</fullName>
    </recommendedName>
</protein>
<dbReference type="InterPro" id="IPR046450">
    <property type="entry name" value="PA_dom_sf"/>
</dbReference>
<keyword evidence="11" id="KW-1185">Reference proteome</keyword>
<evidence type="ECO:0000256" key="8">
    <source>
        <dbReference type="SAM" id="MobiDB-lite"/>
    </source>
</evidence>
<evidence type="ECO:0000259" key="9">
    <source>
        <dbReference type="PROSITE" id="PS52035"/>
    </source>
</evidence>
<gene>
    <name evidence="10" type="ORF">GCM10009737_16510</name>
</gene>
<evidence type="ECO:0000256" key="1">
    <source>
        <dbReference type="ARBA" id="ARBA00001947"/>
    </source>
</evidence>
<dbReference type="EMBL" id="BAAAMY010000004">
    <property type="protein sequence ID" value="GAA1915777.1"/>
    <property type="molecule type" value="Genomic_DNA"/>
</dbReference>
<dbReference type="InterPro" id="IPR003137">
    <property type="entry name" value="PA_domain"/>
</dbReference>
<keyword evidence="6" id="KW-0482">Metalloprotease</keyword>
<reference evidence="11" key="1">
    <citation type="journal article" date="2019" name="Int. J. Syst. Evol. Microbiol.">
        <title>The Global Catalogue of Microorganisms (GCM) 10K type strain sequencing project: providing services to taxonomists for standard genome sequencing and annotation.</title>
        <authorList>
            <consortium name="The Broad Institute Genomics Platform"/>
            <consortium name="The Broad Institute Genome Sequencing Center for Infectious Disease"/>
            <person name="Wu L."/>
            <person name="Ma J."/>
        </authorList>
    </citation>
    <scope>NUCLEOTIDE SEQUENCE [LARGE SCALE GENOMIC DNA]</scope>
    <source>
        <strain evidence="11">JCM 14046</strain>
    </source>
</reference>
<feature type="region of interest" description="Disordered" evidence="8">
    <location>
        <begin position="68"/>
        <end position="101"/>
    </location>
</feature>
<feature type="compositionally biased region" description="Polar residues" evidence="8">
    <location>
        <begin position="23"/>
        <end position="33"/>
    </location>
</feature>
<feature type="region of interest" description="Disordered" evidence="8">
    <location>
        <begin position="534"/>
        <end position="553"/>
    </location>
</feature>
<evidence type="ECO:0000256" key="7">
    <source>
        <dbReference type="PROSITE-ProRule" id="PRU01379"/>
    </source>
</evidence>
<proteinExistence type="inferred from homology"/>
<evidence type="ECO:0000256" key="4">
    <source>
        <dbReference type="ARBA" id="ARBA00022801"/>
    </source>
</evidence>
<keyword evidence="4" id="KW-0378">Hydrolase</keyword>
<feature type="compositionally biased region" description="Low complexity" evidence="8">
    <location>
        <begin position="68"/>
        <end position="91"/>
    </location>
</feature>